<feature type="transmembrane region" description="Helical" evidence="1">
    <location>
        <begin position="113"/>
        <end position="133"/>
    </location>
</feature>
<evidence type="ECO:0000313" key="2">
    <source>
        <dbReference type="EMBL" id="UWZ34032.1"/>
    </source>
</evidence>
<dbReference type="EMBL" id="CP073721">
    <property type="protein sequence ID" value="UWZ34032.1"/>
    <property type="molecule type" value="Genomic_DNA"/>
</dbReference>
<sequence>MTAPKDAGAGPTPADLGARVVALVGGIAALLALALPWASEDHTITVRSDASPVTYEALLARGGEEWTGWGIHAASRLDGHRPVTLLVAMVVLTGTVLVAGTAWATFERPRRIWLAPAMAGIALLLLTVSFPGLAGVQGRFGAGHITSVEFGVVVWRISLAVAAVGAIRLALLQEAARPGRRTHQ</sequence>
<feature type="transmembrane region" description="Helical" evidence="1">
    <location>
        <begin position="153"/>
        <end position="171"/>
    </location>
</feature>
<evidence type="ECO:0000313" key="3">
    <source>
        <dbReference type="Proteomes" id="UP001058271"/>
    </source>
</evidence>
<protein>
    <recommendedName>
        <fullName evidence="4">DUF998 domain-containing protein</fullName>
    </recommendedName>
</protein>
<reference evidence="2" key="1">
    <citation type="submission" date="2021-04" db="EMBL/GenBank/DDBJ databases">
        <title>Biosynthetic gene clusters of Dactylosporangioum roseum.</title>
        <authorList>
            <person name="Hartkoorn R.C."/>
            <person name="Beaudoing E."/>
            <person name="Hot D."/>
            <person name="Moureu S."/>
        </authorList>
    </citation>
    <scope>NUCLEOTIDE SEQUENCE</scope>
    <source>
        <strain evidence="2">NRRL B-16295</strain>
    </source>
</reference>
<dbReference type="RefSeq" id="WP_260723322.1">
    <property type="nucleotide sequence ID" value="NZ_BAAABS010000037.1"/>
</dbReference>
<dbReference type="Proteomes" id="UP001058271">
    <property type="component" value="Chromosome"/>
</dbReference>
<organism evidence="2 3">
    <name type="scientific">Dactylosporangium roseum</name>
    <dbReference type="NCBI Taxonomy" id="47989"/>
    <lineage>
        <taxon>Bacteria</taxon>
        <taxon>Bacillati</taxon>
        <taxon>Actinomycetota</taxon>
        <taxon>Actinomycetes</taxon>
        <taxon>Micromonosporales</taxon>
        <taxon>Micromonosporaceae</taxon>
        <taxon>Dactylosporangium</taxon>
    </lineage>
</organism>
<evidence type="ECO:0008006" key="4">
    <source>
        <dbReference type="Google" id="ProtNLM"/>
    </source>
</evidence>
<keyword evidence="1" id="KW-1133">Transmembrane helix</keyword>
<keyword evidence="1" id="KW-0472">Membrane</keyword>
<evidence type="ECO:0000256" key="1">
    <source>
        <dbReference type="SAM" id="Phobius"/>
    </source>
</evidence>
<accession>A0ABY5YZG9</accession>
<gene>
    <name evidence="2" type="ORF">Drose_22540</name>
</gene>
<keyword evidence="3" id="KW-1185">Reference proteome</keyword>
<name>A0ABY5YZG9_9ACTN</name>
<feature type="transmembrane region" description="Helical" evidence="1">
    <location>
        <begin position="20"/>
        <end position="38"/>
    </location>
</feature>
<proteinExistence type="predicted"/>
<feature type="transmembrane region" description="Helical" evidence="1">
    <location>
        <begin position="85"/>
        <end position="106"/>
    </location>
</feature>
<keyword evidence="1" id="KW-0812">Transmembrane</keyword>